<dbReference type="KEGG" id="pbas:SMSP2_01076"/>
<dbReference type="RefSeq" id="WP_146682957.1">
    <property type="nucleotide sequence ID" value="NZ_CP019646.1"/>
</dbReference>
<protein>
    <submittedName>
        <fullName evidence="2">Uncharacterized protein</fullName>
    </submittedName>
</protein>
<accession>A0A1Q2MDE3</accession>
<dbReference type="STRING" id="1851148.SMSP2_01076"/>
<sequence length="383" mass="40855" precursor="true">MKKLSCRLLFLLVVSVFLFCISDSFSALVDWVGDGDGVNWSDVDNWADYNAGDPIWPFRLPNETDRVMINKAGAVVEINDGFAALANGLEVSIGSAVTTLKVINGSVTTAGEMKLTANADFNGHGIVYVESQGYIDCNNHMYIGRTAKGEMFVNGGTVDVAAQTWLGRDDPEDSEGLLVVDGGTFNSKSMNVASYANGTEKTSTVVIKNGGVLNLNINSDNTYPLSLGGKGRGEMYIQSGGTFNCPPSSGGGGGIVLIGWINDVDVPLNPNRFGYIEIEDGTMYAQDIWVRYNSADSGQINILWGELILAGDKTSTGTGRIPTLVSAGVIVADGGDGTVEFEYDADMDQTVVTASNVRPKADITGDYIVDINDMMIIANDWLK</sequence>
<dbReference type="AlphaFoldDB" id="A0A1Q2MDE3"/>
<gene>
    <name evidence="2" type="ORF">SMSP2_01076</name>
</gene>
<keyword evidence="3" id="KW-1185">Reference proteome</keyword>
<feature type="chain" id="PRO_5012704419" evidence="1">
    <location>
        <begin position="27"/>
        <end position="383"/>
    </location>
</feature>
<proteinExistence type="predicted"/>
<reference evidence="3" key="1">
    <citation type="submission" date="2017-02" db="EMBL/GenBank/DDBJ databases">
        <title>Comparative genomics and description of representatives of a novel lineage of planctomycetes thriving in anoxic sediments.</title>
        <authorList>
            <person name="Spring S."/>
            <person name="Bunk B."/>
            <person name="Sproer C."/>
        </authorList>
    </citation>
    <scope>NUCLEOTIDE SEQUENCE [LARGE SCALE GENOMIC DNA]</scope>
    <source>
        <strain evidence="3">SM-Chi-D1</strain>
    </source>
</reference>
<dbReference type="OrthoDB" id="6053567at2"/>
<keyword evidence="1" id="KW-0732">Signal</keyword>
<name>A0A1Q2MDE3_9BACT</name>
<evidence type="ECO:0000256" key="1">
    <source>
        <dbReference type="SAM" id="SignalP"/>
    </source>
</evidence>
<dbReference type="EMBL" id="CP019646">
    <property type="protein sequence ID" value="AQQ70716.1"/>
    <property type="molecule type" value="Genomic_DNA"/>
</dbReference>
<evidence type="ECO:0000313" key="2">
    <source>
        <dbReference type="EMBL" id="AQQ70716.1"/>
    </source>
</evidence>
<feature type="signal peptide" evidence="1">
    <location>
        <begin position="1"/>
        <end position="26"/>
    </location>
</feature>
<organism evidence="2 3">
    <name type="scientific">Limihaloglobus sulfuriphilus</name>
    <dbReference type="NCBI Taxonomy" id="1851148"/>
    <lineage>
        <taxon>Bacteria</taxon>
        <taxon>Pseudomonadati</taxon>
        <taxon>Planctomycetota</taxon>
        <taxon>Phycisphaerae</taxon>
        <taxon>Sedimentisphaerales</taxon>
        <taxon>Sedimentisphaeraceae</taxon>
        <taxon>Limihaloglobus</taxon>
    </lineage>
</organism>
<dbReference type="Proteomes" id="UP000188181">
    <property type="component" value="Chromosome"/>
</dbReference>
<evidence type="ECO:0000313" key="3">
    <source>
        <dbReference type="Proteomes" id="UP000188181"/>
    </source>
</evidence>